<keyword evidence="4" id="KW-0520">NAD</keyword>
<dbReference type="AlphaFoldDB" id="A0AAJ6BQC0"/>
<dbReference type="InterPro" id="IPR028161">
    <property type="entry name" value="Met8-like"/>
</dbReference>
<dbReference type="GO" id="GO:0019354">
    <property type="term" value="P:siroheme biosynthetic process"/>
    <property type="evidence" value="ECO:0007669"/>
    <property type="project" value="InterPro"/>
</dbReference>
<dbReference type="GO" id="GO:0004325">
    <property type="term" value="F:ferrochelatase activity"/>
    <property type="evidence" value="ECO:0007669"/>
    <property type="project" value="InterPro"/>
</dbReference>
<name>A0AAJ6BQC0_9SPHN</name>
<dbReference type="EMBL" id="CP119316">
    <property type="protein sequence ID" value="WEK47573.1"/>
    <property type="molecule type" value="Genomic_DNA"/>
</dbReference>
<dbReference type="InterPro" id="IPR036291">
    <property type="entry name" value="NAD(P)-bd_dom_sf"/>
</dbReference>
<evidence type="ECO:0000256" key="6">
    <source>
        <dbReference type="ARBA" id="ARBA00047561"/>
    </source>
</evidence>
<comment type="pathway">
    <text evidence="1">Porphyrin-containing compound metabolism; siroheme biosynthesis; sirohydrochlorin from precorrin-2: step 1/1.</text>
</comment>
<evidence type="ECO:0000256" key="3">
    <source>
        <dbReference type="ARBA" id="ARBA00023002"/>
    </source>
</evidence>
<organism evidence="7 8">
    <name type="scientific">Candidatus Andeanibacterium colombiense</name>
    <dbReference type="NCBI Taxonomy" id="3121345"/>
    <lineage>
        <taxon>Bacteria</taxon>
        <taxon>Pseudomonadati</taxon>
        <taxon>Pseudomonadota</taxon>
        <taxon>Alphaproteobacteria</taxon>
        <taxon>Sphingomonadales</taxon>
        <taxon>Sphingomonadaceae</taxon>
        <taxon>Candidatus Andeanibacterium</taxon>
    </lineage>
</organism>
<evidence type="ECO:0000256" key="5">
    <source>
        <dbReference type="ARBA" id="ARBA00023244"/>
    </source>
</evidence>
<dbReference type="NCBIfam" id="TIGR01470">
    <property type="entry name" value="cysG_Nterm"/>
    <property type="match status" value="1"/>
</dbReference>
<gene>
    <name evidence="7" type="ORF">P0Y56_04570</name>
</gene>
<dbReference type="Proteomes" id="UP001218362">
    <property type="component" value="Chromosome"/>
</dbReference>
<dbReference type="SUPFAM" id="SSF51735">
    <property type="entry name" value="NAD(P)-binding Rossmann-fold domains"/>
    <property type="match status" value="1"/>
</dbReference>
<keyword evidence="5" id="KW-0627">Porphyrin biosynthesis</keyword>
<protein>
    <recommendedName>
        <fullName evidence="2">precorrin-2 dehydrogenase</fullName>
        <ecNumber evidence="2">1.3.1.76</ecNumber>
    </recommendedName>
</protein>
<dbReference type="PANTHER" id="PTHR35330">
    <property type="entry name" value="SIROHEME BIOSYNTHESIS PROTEIN MET8"/>
    <property type="match status" value="1"/>
</dbReference>
<dbReference type="SUPFAM" id="SSF75615">
    <property type="entry name" value="Siroheme synthase middle domains-like"/>
    <property type="match status" value="1"/>
</dbReference>
<dbReference type="InterPro" id="IPR006367">
    <property type="entry name" value="Sirohaem_synthase_N"/>
</dbReference>
<dbReference type="PANTHER" id="PTHR35330:SF1">
    <property type="entry name" value="SIROHEME BIOSYNTHESIS PROTEIN MET8"/>
    <property type="match status" value="1"/>
</dbReference>
<proteinExistence type="predicted"/>
<dbReference type="Gene3D" id="3.40.50.720">
    <property type="entry name" value="NAD(P)-binding Rossmann-like Domain"/>
    <property type="match status" value="1"/>
</dbReference>
<keyword evidence="3" id="KW-0560">Oxidoreductase</keyword>
<sequence>MTSLPLFHRIAGTPVIVLGDGPAAEAKRRLVERAGGEVAATIEDGWQRGARIAFVALEGDGNEEAARRLKLRGVLVNVVDRPELCDFTTPSILDRDPVLIAIGTGGVSAGLAKQLRLRLDAFLPPSLGALALALHAARDRLRARWPKAGERRGALDSALSAGGVLDPLREGSADAVEGWLAGEVPDHAAGLETIELRSANPDDLTLREARLLGAADVLLVGQGIPQAILDRARADAVRRPAPHDGPLPAGLVVELRRA</sequence>
<reference evidence="7" key="1">
    <citation type="submission" date="2023-03" db="EMBL/GenBank/DDBJ databases">
        <title>Andean soil-derived lignocellulolytic bacterial consortium as a source of novel taxa and putative plastic-active enzymes.</title>
        <authorList>
            <person name="Diaz-Garcia L."/>
            <person name="Chuvochina M."/>
            <person name="Feuerriegel G."/>
            <person name="Bunk B."/>
            <person name="Sproer C."/>
            <person name="Streit W.R."/>
            <person name="Rodriguez L.M."/>
            <person name="Overmann J."/>
            <person name="Jimenez D.J."/>
        </authorList>
    </citation>
    <scope>NUCLEOTIDE SEQUENCE</scope>
    <source>
        <strain evidence="7">MAG 26</strain>
    </source>
</reference>
<comment type="catalytic activity">
    <reaction evidence="6">
        <text>precorrin-2 + NAD(+) = sirohydrochlorin + NADH + 2 H(+)</text>
        <dbReference type="Rhea" id="RHEA:15613"/>
        <dbReference type="ChEBI" id="CHEBI:15378"/>
        <dbReference type="ChEBI" id="CHEBI:57540"/>
        <dbReference type="ChEBI" id="CHEBI:57945"/>
        <dbReference type="ChEBI" id="CHEBI:58351"/>
        <dbReference type="ChEBI" id="CHEBI:58827"/>
        <dbReference type="EC" id="1.3.1.76"/>
    </reaction>
</comment>
<dbReference type="Pfam" id="PF13241">
    <property type="entry name" value="NAD_binding_7"/>
    <property type="match status" value="1"/>
</dbReference>
<dbReference type="EC" id="1.3.1.76" evidence="2"/>
<accession>A0AAJ6BQC0</accession>
<evidence type="ECO:0000313" key="8">
    <source>
        <dbReference type="Proteomes" id="UP001218362"/>
    </source>
</evidence>
<evidence type="ECO:0000313" key="7">
    <source>
        <dbReference type="EMBL" id="WEK47573.1"/>
    </source>
</evidence>
<dbReference type="KEGG" id="acob:P0Y56_04570"/>
<dbReference type="GO" id="GO:0043115">
    <property type="term" value="F:precorrin-2 dehydrogenase activity"/>
    <property type="evidence" value="ECO:0007669"/>
    <property type="project" value="UniProtKB-EC"/>
</dbReference>
<evidence type="ECO:0000256" key="1">
    <source>
        <dbReference type="ARBA" id="ARBA00005010"/>
    </source>
</evidence>
<evidence type="ECO:0000256" key="4">
    <source>
        <dbReference type="ARBA" id="ARBA00023027"/>
    </source>
</evidence>
<evidence type="ECO:0000256" key="2">
    <source>
        <dbReference type="ARBA" id="ARBA00012400"/>
    </source>
</evidence>